<evidence type="ECO:0000313" key="2">
    <source>
        <dbReference type="Proteomes" id="UP000179840"/>
    </source>
</evidence>
<dbReference type="AlphaFoldDB" id="A0A1S1U711"/>
<evidence type="ECO:0000313" key="1">
    <source>
        <dbReference type="EMBL" id="OHV95554.1"/>
    </source>
</evidence>
<dbReference type="RefSeq" id="WP_071078770.1">
    <property type="nucleotide sequence ID" value="NZ_LFKP01000010.1"/>
</dbReference>
<proteinExistence type="predicted"/>
<sequence length="144" mass="16247">MKPNPAHFSIHDVSDFPIVRFRPETAVTGYAPLWENDMEALLRHGEPFVLLFEEERSDEAHIDRKRRGLWLKHNKVALATLCRGLVSVEADAEQRARLQAMAAGAMKAFGIVQEVAATREQAEALMVWLLGSGRMVRPRAADVW</sequence>
<dbReference type="EMBL" id="LFKP01000010">
    <property type="protein sequence ID" value="OHV95554.1"/>
    <property type="molecule type" value="Genomic_DNA"/>
</dbReference>
<organism evidence="1 2">
    <name type="scientific">Janthinobacterium lividum</name>
    <dbReference type="NCBI Taxonomy" id="29581"/>
    <lineage>
        <taxon>Bacteria</taxon>
        <taxon>Pseudomonadati</taxon>
        <taxon>Pseudomonadota</taxon>
        <taxon>Betaproteobacteria</taxon>
        <taxon>Burkholderiales</taxon>
        <taxon>Oxalobacteraceae</taxon>
        <taxon>Janthinobacterium</taxon>
    </lineage>
</organism>
<name>A0A1S1U711_9BURK</name>
<reference evidence="1 2" key="1">
    <citation type="submission" date="2015-06" db="EMBL/GenBank/DDBJ databases">
        <title>Draft genome sequencing of a biphenyl-degrading bacterium, Janthinobacterium lividum MEG1.</title>
        <authorList>
            <person name="Shimodaira J."/>
            <person name="Hatta T."/>
        </authorList>
    </citation>
    <scope>NUCLEOTIDE SEQUENCE [LARGE SCALE GENOMIC DNA]</scope>
    <source>
        <strain evidence="1 2">MEG1</strain>
    </source>
</reference>
<protein>
    <submittedName>
        <fullName evidence="1">Uncharacterized protein</fullName>
    </submittedName>
</protein>
<dbReference type="Proteomes" id="UP000179840">
    <property type="component" value="Unassembled WGS sequence"/>
</dbReference>
<accession>A0A1S1U711</accession>
<comment type="caution">
    <text evidence="1">The sequence shown here is derived from an EMBL/GenBank/DDBJ whole genome shotgun (WGS) entry which is preliminary data.</text>
</comment>
<gene>
    <name evidence="1" type="ORF">AKG95_20685</name>
</gene>